<dbReference type="Pfam" id="PF05901">
    <property type="entry name" value="Excalibur"/>
    <property type="match status" value="1"/>
</dbReference>
<evidence type="ECO:0000313" key="4">
    <source>
        <dbReference type="EMBL" id="GHF73733.1"/>
    </source>
</evidence>
<feature type="domain" description="TNase-like" evidence="2">
    <location>
        <begin position="4"/>
        <end position="123"/>
    </location>
</feature>
<accession>A0A8H9J0G2</accession>
<dbReference type="InterPro" id="IPR035437">
    <property type="entry name" value="SNase_OB-fold_sf"/>
</dbReference>
<feature type="compositionally biased region" description="Basic and acidic residues" evidence="1">
    <location>
        <begin position="193"/>
        <end position="204"/>
    </location>
</feature>
<reference evidence="4" key="2">
    <citation type="submission" date="2020-09" db="EMBL/GenBank/DDBJ databases">
        <authorList>
            <person name="Sun Q."/>
            <person name="Zhou Y."/>
        </authorList>
    </citation>
    <scope>NUCLEOTIDE SEQUENCE</scope>
    <source>
        <strain evidence="4">CGMCC 4.7679</strain>
    </source>
</reference>
<dbReference type="SMART" id="SM00318">
    <property type="entry name" value="SNc"/>
    <property type="match status" value="1"/>
</dbReference>
<dbReference type="InterPro" id="IPR016071">
    <property type="entry name" value="Staphylococal_nuclease_OB-fold"/>
</dbReference>
<evidence type="ECO:0000256" key="1">
    <source>
        <dbReference type="SAM" id="MobiDB-lite"/>
    </source>
</evidence>
<dbReference type="EMBL" id="BNAV01000010">
    <property type="protein sequence ID" value="GHF73733.1"/>
    <property type="molecule type" value="Genomic_DNA"/>
</dbReference>
<dbReference type="RefSeq" id="WP_229881231.1">
    <property type="nucleotide sequence ID" value="NZ_BNAV01000010.1"/>
</dbReference>
<evidence type="ECO:0000259" key="3">
    <source>
        <dbReference type="SMART" id="SM00894"/>
    </source>
</evidence>
<feature type="region of interest" description="Disordered" evidence="1">
    <location>
        <begin position="184"/>
        <end position="204"/>
    </location>
</feature>
<feature type="compositionally biased region" description="Low complexity" evidence="1">
    <location>
        <begin position="142"/>
        <end position="152"/>
    </location>
</feature>
<dbReference type="Gene3D" id="2.40.50.90">
    <property type="match status" value="1"/>
</dbReference>
<evidence type="ECO:0008006" key="6">
    <source>
        <dbReference type="Google" id="ProtNLM"/>
    </source>
</evidence>
<feature type="region of interest" description="Disordered" evidence="1">
    <location>
        <begin position="129"/>
        <end position="169"/>
    </location>
</feature>
<dbReference type="SMART" id="SM00894">
    <property type="entry name" value="Excalibur"/>
    <property type="match status" value="1"/>
</dbReference>
<dbReference type="AlphaFoldDB" id="A0A8H9J0G2"/>
<protein>
    <recommendedName>
        <fullName evidence="6">Nuclease</fullName>
    </recommendedName>
</protein>
<name>A0A8H9J0G2_9PSEU</name>
<evidence type="ECO:0000259" key="2">
    <source>
        <dbReference type="SMART" id="SM00318"/>
    </source>
</evidence>
<proteinExistence type="predicted"/>
<reference evidence="4" key="1">
    <citation type="journal article" date="2014" name="Int. J. Syst. Evol. Microbiol.">
        <title>Complete genome sequence of Corynebacterium casei LMG S-19264T (=DSM 44701T), isolated from a smear-ripened cheese.</title>
        <authorList>
            <consortium name="US DOE Joint Genome Institute (JGI-PGF)"/>
            <person name="Walter F."/>
            <person name="Albersmeier A."/>
            <person name="Kalinowski J."/>
            <person name="Ruckert C."/>
        </authorList>
    </citation>
    <scope>NUCLEOTIDE SEQUENCE</scope>
    <source>
        <strain evidence="4">CGMCC 4.7679</strain>
    </source>
</reference>
<keyword evidence="5" id="KW-1185">Reference proteome</keyword>
<comment type="caution">
    <text evidence="4">The sequence shown here is derived from an EMBL/GenBank/DDBJ whole genome shotgun (WGS) entry which is preliminary data.</text>
</comment>
<dbReference type="SUPFAM" id="SSF50199">
    <property type="entry name" value="Staphylococcal nuclease"/>
    <property type="match status" value="1"/>
</dbReference>
<dbReference type="InterPro" id="IPR008613">
    <property type="entry name" value="Excalibur_Ca-bd_domain"/>
</dbReference>
<gene>
    <name evidence="4" type="ORF">GCM10017566_54340</name>
</gene>
<sequence length="204" mass="20680">MAPPPDVYTVVSVVNAATVEVTDPRGARKTVQVLGVKAPAASGCFAPESVAWATTQLLNQRVTLTSLTATATDLTASLALADGSDYATRALQTGYVRAADAAVSALRTAEAQAHAAAVGLWAPPCAGDIDHPAPAPAPAPAKPKVTTTEAEPAPAPTEDESDSGSAPYYPNCAAARAAHAAPLYRGEPGYSSKLDRDNDGVACE</sequence>
<organism evidence="4 5">
    <name type="scientific">Amycolatopsis bartoniae</name>
    <dbReference type="NCBI Taxonomy" id="941986"/>
    <lineage>
        <taxon>Bacteria</taxon>
        <taxon>Bacillati</taxon>
        <taxon>Actinomycetota</taxon>
        <taxon>Actinomycetes</taxon>
        <taxon>Pseudonocardiales</taxon>
        <taxon>Pseudonocardiaceae</taxon>
        <taxon>Amycolatopsis</taxon>
    </lineage>
</organism>
<evidence type="ECO:0000313" key="5">
    <source>
        <dbReference type="Proteomes" id="UP000658656"/>
    </source>
</evidence>
<feature type="domain" description="Excalibur calcium-binding" evidence="3">
    <location>
        <begin position="168"/>
        <end position="204"/>
    </location>
</feature>
<dbReference type="Proteomes" id="UP000658656">
    <property type="component" value="Unassembled WGS sequence"/>
</dbReference>